<protein>
    <recommendedName>
        <fullName evidence="4">Lipoprotein</fullName>
    </recommendedName>
</protein>
<dbReference type="OrthoDB" id="7666390at2"/>
<accession>A0A366WNR5</accession>
<evidence type="ECO:0000313" key="2">
    <source>
        <dbReference type="EMBL" id="RBW50973.1"/>
    </source>
</evidence>
<dbReference type="EMBL" id="QOCE01000047">
    <property type="protein sequence ID" value="RBW50973.1"/>
    <property type="molecule type" value="Genomic_DNA"/>
</dbReference>
<name>A0A366WNR5_9RHOB</name>
<dbReference type="AlphaFoldDB" id="A0A366WNR5"/>
<sequence length="204" mass="21942">MRRILCACAIALTVAGCAKPGPQADQASIDAVAFRDPGPAYLTLYTMVNNRSGEGGHTSLMVNASQRVIFDPAGSFYADIVPERNDVHYGITPAIEKAYRGAHARSTFHVVRQKIEVTPEQAQIALQLVQEAGPVPGAYCANATSRVLQGIPGFSGIKTTFFPVNLQNQFEKIPGVVTDKYYEDDSDDLQKALTEGNTNLNAPA</sequence>
<organism evidence="2 3">
    <name type="scientific">Phaeobacter gallaeciensis</name>
    <dbReference type="NCBI Taxonomy" id="60890"/>
    <lineage>
        <taxon>Bacteria</taxon>
        <taxon>Pseudomonadati</taxon>
        <taxon>Pseudomonadota</taxon>
        <taxon>Alphaproteobacteria</taxon>
        <taxon>Rhodobacterales</taxon>
        <taxon>Roseobacteraceae</taxon>
        <taxon>Phaeobacter</taxon>
    </lineage>
</organism>
<feature type="signal peptide" evidence="1">
    <location>
        <begin position="1"/>
        <end position="18"/>
    </location>
</feature>
<dbReference type="RefSeq" id="WP_113825477.1">
    <property type="nucleotide sequence ID" value="NZ_QOCE01000047.1"/>
</dbReference>
<evidence type="ECO:0000313" key="3">
    <source>
        <dbReference type="Proteomes" id="UP000252706"/>
    </source>
</evidence>
<evidence type="ECO:0000256" key="1">
    <source>
        <dbReference type="SAM" id="SignalP"/>
    </source>
</evidence>
<gene>
    <name evidence="2" type="ORF">DS909_20715</name>
</gene>
<dbReference type="PROSITE" id="PS51257">
    <property type="entry name" value="PROKAR_LIPOPROTEIN"/>
    <property type="match status" value="1"/>
</dbReference>
<proteinExistence type="predicted"/>
<comment type="caution">
    <text evidence="2">The sequence shown here is derived from an EMBL/GenBank/DDBJ whole genome shotgun (WGS) entry which is preliminary data.</text>
</comment>
<feature type="chain" id="PRO_5016818907" description="Lipoprotein" evidence="1">
    <location>
        <begin position="19"/>
        <end position="204"/>
    </location>
</feature>
<keyword evidence="1" id="KW-0732">Signal</keyword>
<reference evidence="2 3" key="1">
    <citation type="submission" date="2018-07" db="EMBL/GenBank/DDBJ databases">
        <title>Modular assembly of carbohydrate-degrading microbial communities in the ocean.</title>
        <authorList>
            <person name="Enke T.N."/>
            <person name="Datta M.S."/>
            <person name="Schwartzman J.A."/>
            <person name="Cermak N."/>
            <person name="Schmitz D.A."/>
            <person name="Barrere J."/>
            <person name="Cordero O.X."/>
        </authorList>
    </citation>
    <scope>NUCLEOTIDE SEQUENCE [LARGE SCALE GENOMIC DNA]</scope>
    <source>
        <strain evidence="2 3">C3M10</strain>
    </source>
</reference>
<dbReference type="Proteomes" id="UP000252706">
    <property type="component" value="Unassembled WGS sequence"/>
</dbReference>
<evidence type="ECO:0008006" key="4">
    <source>
        <dbReference type="Google" id="ProtNLM"/>
    </source>
</evidence>